<dbReference type="PhylomeDB" id="A7RIR2"/>
<evidence type="ECO:0000256" key="9">
    <source>
        <dbReference type="ARBA" id="ARBA00071135"/>
    </source>
</evidence>
<gene>
    <name evidence="13" type="ORF">NEMVEDRAFT_v1g82682</name>
</gene>
<dbReference type="GO" id="GO:0046872">
    <property type="term" value="F:metal ion binding"/>
    <property type="evidence" value="ECO:0007669"/>
    <property type="project" value="UniProtKB-KW"/>
</dbReference>
<accession>A7RIR2</accession>
<dbReference type="GO" id="GO:0030992">
    <property type="term" value="C:intraciliary transport particle B"/>
    <property type="evidence" value="ECO:0000318"/>
    <property type="project" value="GO_Central"/>
</dbReference>
<comment type="subunit">
    <text evidence="8">Component of the IFT complex B, at least composed of IFT20, IFT22, IFT25, IFT27, IFT46, IFT52, TRAF3IP1/IFT54, IFT57, IFT74, IFT80, IFT81, and IFT88. Interacts with IFT27. Interacts with IFT88.</text>
</comment>
<comment type="similarity">
    <text evidence="7">Belongs to the IFT25 family.</text>
</comment>
<evidence type="ECO:0000256" key="1">
    <source>
        <dbReference type="ARBA" id="ARBA00004138"/>
    </source>
</evidence>
<comment type="function">
    <text evidence="6">Component of the IFT complex B required for sonic hedgehog/SHH signaling. May mediate transport of SHH components: required for the export of SMO and PTCH1 receptors out of the cilium and the accumulation of GLI2 at the ciliary tip in response to activation of the SHH pathway, suggesting it is involved in the dynamic transport of SHH signaling molecules within the cilium. Not required for ciliary assembly. Its role in intraflagellar transport is mainly seen in tissues rich in ciliated cells such as kidney and testis. Essential for male fertility, spermiogenesis and sperm flagella formation. Plays a role in the early development of the kidney. May be involved in the regulation of ureteric bud initiation.</text>
</comment>
<dbReference type="InterPro" id="IPR000421">
    <property type="entry name" value="FA58C"/>
</dbReference>
<evidence type="ECO:0000259" key="12">
    <source>
        <dbReference type="Pfam" id="PF00754"/>
    </source>
</evidence>
<evidence type="ECO:0000256" key="2">
    <source>
        <dbReference type="ARBA" id="ARBA00022723"/>
    </source>
</evidence>
<reference evidence="13 14" key="1">
    <citation type="journal article" date="2007" name="Science">
        <title>Sea anemone genome reveals ancestral eumetazoan gene repertoire and genomic organization.</title>
        <authorList>
            <person name="Putnam N.H."/>
            <person name="Srivastava M."/>
            <person name="Hellsten U."/>
            <person name="Dirks B."/>
            <person name="Chapman J."/>
            <person name="Salamov A."/>
            <person name="Terry A."/>
            <person name="Shapiro H."/>
            <person name="Lindquist E."/>
            <person name="Kapitonov V.V."/>
            <person name="Jurka J."/>
            <person name="Genikhovich G."/>
            <person name="Grigoriev I.V."/>
            <person name="Lucas S.M."/>
            <person name="Steele R.E."/>
            <person name="Finnerty J.R."/>
            <person name="Technau U."/>
            <person name="Martindale M.Q."/>
            <person name="Rokhsar D.S."/>
        </authorList>
    </citation>
    <scope>NUCLEOTIDE SEQUENCE [LARGE SCALE GENOMIC DNA]</scope>
    <source>
        <strain evidence="14">CH2 X CH6</strain>
    </source>
</reference>
<keyword evidence="4" id="KW-0969">Cilium</keyword>
<evidence type="ECO:0000256" key="5">
    <source>
        <dbReference type="ARBA" id="ARBA00023273"/>
    </source>
</evidence>
<dbReference type="PANTHER" id="PTHR33906:SF1">
    <property type="entry name" value="INTRAFLAGELLAR TRANSPORT PROTEIN 25 HOMOLOG"/>
    <property type="match status" value="1"/>
</dbReference>
<dbReference type="GO" id="GO:0042073">
    <property type="term" value="P:intraciliary transport"/>
    <property type="evidence" value="ECO:0007669"/>
    <property type="project" value="InterPro"/>
</dbReference>
<dbReference type="OrthoDB" id="271080at2759"/>
<evidence type="ECO:0000256" key="8">
    <source>
        <dbReference type="ARBA" id="ARBA00063061"/>
    </source>
</evidence>
<dbReference type="Pfam" id="PF00754">
    <property type="entry name" value="F5_F8_type_C"/>
    <property type="match status" value="1"/>
</dbReference>
<comment type="subcellular location">
    <subcellularLocation>
        <location evidence="1">Cell projection</location>
        <location evidence="1">Cilium</location>
    </subcellularLocation>
</comment>
<dbReference type="FunFam" id="2.60.120.260:FF:000081">
    <property type="entry name" value="Intraflagellar transport protein 25 homolog"/>
    <property type="match status" value="1"/>
</dbReference>
<evidence type="ECO:0000313" key="13">
    <source>
        <dbReference type="EMBL" id="EDO48843.1"/>
    </source>
</evidence>
<dbReference type="STRING" id="45351.A7RIR2"/>
<dbReference type="KEGG" id="nve:5521095"/>
<keyword evidence="2" id="KW-0479">Metal-binding</keyword>
<evidence type="ECO:0000256" key="3">
    <source>
        <dbReference type="ARBA" id="ARBA00022837"/>
    </source>
</evidence>
<dbReference type="GO" id="GO:0005929">
    <property type="term" value="C:cilium"/>
    <property type="evidence" value="ECO:0000318"/>
    <property type="project" value="GO_Central"/>
</dbReference>
<dbReference type="Gene3D" id="2.60.120.260">
    <property type="entry name" value="Galactose-binding domain-like"/>
    <property type="match status" value="1"/>
</dbReference>
<dbReference type="GO" id="GO:0005813">
    <property type="term" value="C:centrosome"/>
    <property type="evidence" value="ECO:0000318"/>
    <property type="project" value="GO_Central"/>
</dbReference>
<protein>
    <recommendedName>
        <fullName evidence="9">Intraflagellar transport protein 25 homolog</fullName>
    </recommendedName>
    <alternativeName>
        <fullName evidence="11">Heat shock protein beta-11</fullName>
    </alternativeName>
    <alternativeName>
        <fullName evidence="10">Placental protein 25</fullName>
    </alternativeName>
</protein>
<dbReference type="PANTHER" id="PTHR33906">
    <property type="entry name" value="INTRAFLAGELLAR TRANSPORT PROTEIN 25 HOMOLOG"/>
    <property type="match status" value="1"/>
</dbReference>
<dbReference type="eggNOG" id="KOG3437">
    <property type="taxonomic scope" value="Eukaryota"/>
</dbReference>
<dbReference type="EMBL" id="DS469512">
    <property type="protein sequence ID" value="EDO48843.1"/>
    <property type="molecule type" value="Genomic_DNA"/>
</dbReference>
<dbReference type="SUPFAM" id="SSF49785">
    <property type="entry name" value="Galactose-binding domain-like"/>
    <property type="match status" value="1"/>
</dbReference>
<organism evidence="13 14">
    <name type="scientific">Nematostella vectensis</name>
    <name type="common">Starlet sea anemone</name>
    <dbReference type="NCBI Taxonomy" id="45351"/>
    <lineage>
        <taxon>Eukaryota</taxon>
        <taxon>Metazoa</taxon>
        <taxon>Cnidaria</taxon>
        <taxon>Anthozoa</taxon>
        <taxon>Hexacorallia</taxon>
        <taxon>Actiniaria</taxon>
        <taxon>Edwardsiidae</taxon>
        <taxon>Nematostella</taxon>
    </lineage>
</organism>
<sequence>MFDVALNSAGAKIALVSSYDENYPPENVIDGTLDTFWPTTGLFPQELILSFNSLMSIRMIKIMCSNVKDLQIQKSTKTDPVDFETLAEKEFENTDGQMQMEDIKIPVTSACHIRFVIKSGFDHFISIHKISIEGTAVQ</sequence>
<keyword evidence="3" id="KW-0106">Calcium</keyword>
<dbReference type="HOGENOM" id="CLU_132151_0_0_1"/>
<dbReference type="InParanoid" id="A7RIR2"/>
<dbReference type="InterPro" id="IPR033558">
    <property type="entry name" value="IFT25"/>
</dbReference>
<dbReference type="InterPro" id="IPR008979">
    <property type="entry name" value="Galactose-bd-like_sf"/>
</dbReference>
<proteinExistence type="inferred from homology"/>
<evidence type="ECO:0000256" key="4">
    <source>
        <dbReference type="ARBA" id="ARBA00023069"/>
    </source>
</evidence>
<feature type="domain" description="F5/8 type C" evidence="12">
    <location>
        <begin position="17"/>
        <end position="119"/>
    </location>
</feature>
<dbReference type="Proteomes" id="UP000001593">
    <property type="component" value="Unassembled WGS sequence"/>
</dbReference>
<evidence type="ECO:0000256" key="7">
    <source>
        <dbReference type="ARBA" id="ARBA00061362"/>
    </source>
</evidence>
<keyword evidence="5" id="KW-0966">Cell projection</keyword>
<dbReference type="OMA" id="MWTRNAK"/>
<evidence type="ECO:0000313" key="14">
    <source>
        <dbReference type="Proteomes" id="UP000001593"/>
    </source>
</evidence>
<evidence type="ECO:0000256" key="6">
    <source>
        <dbReference type="ARBA" id="ARBA00058003"/>
    </source>
</evidence>
<evidence type="ECO:0000256" key="10">
    <source>
        <dbReference type="ARBA" id="ARBA00076413"/>
    </source>
</evidence>
<dbReference type="AlphaFoldDB" id="A7RIR2"/>
<keyword evidence="14" id="KW-1185">Reference proteome</keyword>
<name>A7RIR2_NEMVE</name>
<evidence type="ECO:0000256" key="11">
    <source>
        <dbReference type="ARBA" id="ARBA00077899"/>
    </source>
</evidence>